<proteinExistence type="predicted"/>
<dbReference type="InterPro" id="IPR009057">
    <property type="entry name" value="Homeodomain-like_sf"/>
</dbReference>
<dbReference type="InterPro" id="IPR020449">
    <property type="entry name" value="Tscrpt_reg_AraC-type_HTH"/>
</dbReference>
<evidence type="ECO:0000313" key="5">
    <source>
        <dbReference type="EMBL" id="RKN76001.1"/>
    </source>
</evidence>
<dbReference type="GO" id="GO:0003700">
    <property type="term" value="F:DNA-binding transcription factor activity"/>
    <property type="evidence" value="ECO:0007669"/>
    <property type="project" value="InterPro"/>
</dbReference>
<comment type="caution">
    <text evidence="5">The sequence shown here is derived from an EMBL/GenBank/DDBJ whole genome shotgun (WGS) entry which is preliminary data.</text>
</comment>
<dbReference type="EMBL" id="RBAH01000021">
    <property type="protein sequence ID" value="RKN76001.1"/>
    <property type="molecule type" value="Genomic_DNA"/>
</dbReference>
<dbReference type="SUPFAM" id="SSF51215">
    <property type="entry name" value="Regulatory protein AraC"/>
    <property type="match status" value="1"/>
</dbReference>
<dbReference type="Gene3D" id="1.10.10.60">
    <property type="entry name" value="Homeodomain-like"/>
    <property type="match status" value="2"/>
</dbReference>
<dbReference type="PRINTS" id="PR00032">
    <property type="entry name" value="HTHARAC"/>
</dbReference>
<evidence type="ECO:0000256" key="3">
    <source>
        <dbReference type="ARBA" id="ARBA00023163"/>
    </source>
</evidence>
<gene>
    <name evidence="5" type="ORF">D7M11_24695</name>
</gene>
<dbReference type="RefSeq" id="WP_120749933.1">
    <property type="nucleotide sequence ID" value="NZ_RBAH01000021.1"/>
</dbReference>
<dbReference type="Proteomes" id="UP000282311">
    <property type="component" value="Unassembled WGS sequence"/>
</dbReference>
<evidence type="ECO:0000256" key="2">
    <source>
        <dbReference type="ARBA" id="ARBA00023125"/>
    </source>
</evidence>
<dbReference type="AlphaFoldDB" id="A0A3B0BU73"/>
<dbReference type="InterPro" id="IPR037923">
    <property type="entry name" value="HTH-like"/>
</dbReference>
<dbReference type="SUPFAM" id="SSF46689">
    <property type="entry name" value="Homeodomain-like"/>
    <property type="match status" value="2"/>
</dbReference>
<dbReference type="PANTHER" id="PTHR43280:SF28">
    <property type="entry name" value="HTH-TYPE TRANSCRIPTIONAL ACTIVATOR RHAS"/>
    <property type="match status" value="1"/>
</dbReference>
<protein>
    <submittedName>
        <fullName evidence="5">AraC family transcriptional regulator</fullName>
    </submittedName>
</protein>
<dbReference type="OrthoDB" id="9807321at2"/>
<dbReference type="PANTHER" id="PTHR43280">
    <property type="entry name" value="ARAC-FAMILY TRANSCRIPTIONAL REGULATOR"/>
    <property type="match status" value="1"/>
</dbReference>
<evidence type="ECO:0000259" key="4">
    <source>
        <dbReference type="PROSITE" id="PS01124"/>
    </source>
</evidence>
<evidence type="ECO:0000256" key="1">
    <source>
        <dbReference type="ARBA" id="ARBA00023015"/>
    </source>
</evidence>
<reference evidence="5 6" key="1">
    <citation type="journal article" date="2007" name="Int. J. Syst. Evol. Microbiol.">
        <title>Paenibacillus ginsengarvi sp. nov., isolated from soil from ginseng cultivation.</title>
        <authorList>
            <person name="Yoon M.H."/>
            <person name="Ten L.N."/>
            <person name="Im W.T."/>
        </authorList>
    </citation>
    <scope>NUCLEOTIDE SEQUENCE [LARGE SCALE GENOMIC DNA]</scope>
    <source>
        <strain evidence="5 6">KCTC 13059</strain>
    </source>
</reference>
<dbReference type="SMART" id="SM00342">
    <property type="entry name" value="HTH_ARAC"/>
    <property type="match status" value="1"/>
</dbReference>
<accession>A0A3B0BU73</accession>
<keyword evidence="2" id="KW-0238">DNA-binding</keyword>
<name>A0A3B0BU73_9BACL</name>
<keyword evidence="3" id="KW-0804">Transcription</keyword>
<sequence length="273" mass="31077">MTVLDWNVLSKMWADYSFQVGPIAHFVIGPNALSTTYVSATPSFTITKRGHGKHTLDQITYEMAPGTVVHGSADMRVHACNIGDETFECYRVLYTGYFPPGWQGKEAYKHYRLEIGECPHLYALLDQMCETAERGDIQSELQLKALFYQFLNEIRLASRKLQAGEHRDLIEETIAYIHLHIQETHSLFSLASRCGMSPKYFAELFYKVAGVSPIHYIIRHRIHLAEKLLLTTNASIREIGKSVGYSDPYQFSKIFKKYRGVSPSELKTAGRSN</sequence>
<keyword evidence="1" id="KW-0805">Transcription regulation</keyword>
<dbReference type="GO" id="GO:0043565">
    <property type="term" value="F:sequence-specific DNA binding"/>
    <property type="evidence" value="ECO:0007669"/>
    <property type="project" value="InterPro"/>
</dbReference>
<keyword evidence="6" id="KW-1185">Reference proteome</keyword>
<organism evidence="5 6">
    <name type="scientific">Paenibacillus ginsengarvi</name>
    <dbReference type="NCBI Taxonomy" id="400777"/>
    <lineage>
        <taxon>Bacteria</taxon>
        <taxon>Bacillati</taxon>
        <taxon>Bacillota</taxon>
        <taxon>Bacilli</taxon>
        <taxon>Bacillales</taxon>
        <taxon>Paenibacillaceae</taxon>
        <taxon>Paenibacillus</taxon>
    </lineage>
</organism>
<dbReference type="InterPro" id="IPR018060">
    <property type="entry name" value="HTH_AraC"/>
</dbReference>
<feature type="domain" description="HTH araC/xylS-type" evidence="4">
    <location>
        <begin position="171"/>
        <end position="269"/>
    </location>
</feature>
<dbReference type="Pfam" id="PF12833">
    <property type="entry name" value="HTH_18"/>
    <property type="match status" value="1"/>
</dbReference>
<dbReference type="PROSITE" id="PS01124">
    <property type="entry name" value="HTH_ARAC_FAMILY_2"/>
    <property type="match status" value="1"/>
</dbReference>
<evidence type="ECO:0000313" key="6">
    <source>
        <dbReference type="Proteomes" id="UP000282311"/>
    </source>
</evidence>